<dbReference type="RefSeq" id="WP_085261407.1">
    <property type="nucleotide sequence ID" value="NZ_AP022564.1"/>
</dbReference>
<keyword evidence="7" id="KW-1133">Transmembrane helix</keyword>
<evidence type="ECO:0000313" key="13">
    <source>
        <dbReference type="EMBL" id="BBX20847.1"/>
    </source>
</evidence>
<evidence type="ECO:0000256" key="7">
    <source>
        <dbReference type="ARBA" id="ARBA00022989"/>
    </source>
</evidence>
<dbReference type="InterPro" id="IPR008250">
    <property type="entry name" value="ATPase_P-typ_transduc_dom_A_sf"/>
</dbReference>
<keyword evidence="6" id="KW-1278">Translocase</keyword>
<dbReference type="GO" id="GO:0016887">
    <property type="term" value="F:ATP hydrolysis activity"/>
    <property type="evidence" value="ECO:0007669"/>
    <property type="project" value="InterPro"/>
</dbReference>
<proteinExistence type="predicted"/>
<dbReference type="PRINTS" id="PR00120">
    <property type="entry name" value="HATPASE"/>
</dbReference>
<dbReference type="Gene3D" id="2.70.150.10">
    <property type="entry name" value="Calcium-transporting ATPase, cytoplasmic transduction domain A"/>
    <property type="match status" value="1"/>
</dbReference>
<name>A0AAD1ME16_9MYCO</name>
<dbReference type="InterPro" id="IPR044492">
    <property type="entry name" value="P_typ_ATPase_HD_dom"/>
</dbReference>
<feature type="domain" description="P-type ATPase A" evidence="11">
    <location>
        <begin position="716"/>
        <end position="824"/>
    </location>
</feature>
<dbReference type="Pfam" id="PF00689">
    <property type="entry name" value="Cation_ATPase_C"/>
    <property type="match status" value="1"/>
</dbReference>
<accession>A0AAD1ME16</accession>
<dbReference type="GO" id="GO:0046872">
    <property type="term" value="F:metal ion binding"/>
    <property type="evidence" value="ECO:0007669"/>
    <property type="project" value="UniProtKB-KW"/>
</dbReference>
<reference evidence="13 14" key="1">
    <citation type="journal article" date="2019" name="Emerg. Microbes Infect.">
        <title>Comprehensive subspecies identification of 175 nontuberculous mycobacteria species based on 7547 genomic profiles.</title>
        <authorList>
            <person name="Matsumoto Y."/>
            <person name="Kinjo T."/>
            <person name="Motooka D."/>
            <person name="Nabeya D."/>
            <person name="Jung N."/>
            <person name="Uechi K."/>
            <person name="Horii T."/>
            <person name="Iida T."/>
            <person name="Fujita J."/>
            <person name="Nakamura S."/>
        </authorList>
    </citation>
    <scope>NUCLEOTIDE SEQUENCE [LARGE SCALE GENOMIC DNA]</scope>
    <source>
        <strain evidence="13 14">JCM 12143</strain>
    </source>
</reference>
<comment type="subcellular location">
    <subcellularLocation>
        <location evidence="1">Cell membrane</location>
        <topology evidence="1">Multi-pass membrane protein</topology>
    </subcellularLocation>
</comment>
<dbReference type="SFLD" id="SFLDS00003">
    <property type="entry name" value="Haloacid_Dehalogenase"/>
    <property type="match status" value="1"/>
</dbReference>
<dbReference type="GO" id="GO:0005886">
    <property type="term" value="C:plasma membrane"/>
    <property type="evidence" value="ECO:0007669"/>
    <property type="project" value="UniProtKB-SubCell"/>
</dbReference>
<dbReference type="SUPFAM" id="SSF81665">
    <property type="entry name" value="Calcium ATPase, transmembrane domain M"/>
    <property type="match status" value="1"/>
</dbReference>
<dbReference type="InterPro" id="IPR036412">
    <property type="entry name" value="HAD-like_sf"/>
</dbReference>
<evidence type="ECO:0000259" key="12">
    <source>
        <dbReference type="Pfam" id="PF00689"/>
    </source>
</evidence>
<dbReference type="Gene3D" id="3.40.50.1000">
    <property type="entry name" value="HAD superfamily/HAD-like"/>
    <property type="match status" value="1"/>
</dbReference>
<keyword evidence="4" id="KW-0479">Metal-binding</keyword>
<protein>
    <submittedName>
        <fullName evidence="13">Haloacid dehalogenase</fullName>
    </submittedName>
</protein>
<evidence type="ECO:0000259" key="11">
    <source>
        <dbReference type="Pfam" id="PF00122"/>
    </source>
</evidence>
<dbReference type="SFLD" id="SFLDF00027">
    <property type="entry name" value="p-type_atpase"/>
    <property type="match status" value="1"/>
</dbReference>
<dbReference type="InterPro" id="IPR023214">
    <property type="entry name" value="HAD_sf"/>
</dbReference>
<evidence type="ECO:0000256" key="5">
    <source>
        <dbReference type="ARBA" id="ARBA00022842"/>
    </source>
</evidence>
<dbReference type="Gene3D" id="1.20.1110.10">
    <property type="entry name" value="Calcium-transporting ATPase, transmembrane domain"/>
    <property type="match status" value="1"/>
</dbReference>
<dbReference type="GO" id="GO:0005524">
    <property type="term" value="F:ATP binding"/>
    <property type="evidence" value="ECO:0007669"/>
    <property type="project" value="InterPro"/>
</dbReference>
<dbReference type="Pfam" id="PF00702">
    <property type="entry name" value="Hydrolase"/>
    <property type="match status" value="1"/>
</dbReference>
<keyword evidence="14" id="KW-1185">Reference proteome</keyword>
<evidence type="ECO:0000256" key="10">
    <source>
        <dbReference type="SAM" id="MobiDB-lite"/>
    </source>
</evidence>
<keyword evidence="5" id="KW-0460">Magnesium</keyword>
<dbReference type="SUPFAM" id="SSF81653">
    <property type="entry name" value="Calcium ATPase, transduction domain A"/>
    <property type="match status" value="1"/>
</dbReference>
<dbReference type="SUPFAM" id="SSF56784">
    <property type="entry name" value="HAD-like"/>
    <property type="match status" value="1"/>
</dbReference>
<gene>
    <name evidence="13" type="primary">ctpH_1</name>
    <name evidence="13" type="ORF">MTER_02580</name>
</gene>
<dbReference type="SFLD" id="SFLDG00002">
    <property type="entry name" value="C1.7:_P-type_atpase_like"/>
    <property type="match status" value="1"/>
</dbReference>
<keyword evidence="8" id="KW-0472">Membrane</keyword>
<dbReference type="Pfam" id="PF00122">
    <property type="entry name" value="E1-E2_ATPase"/>
    <property type="match status" value="1"/>
</dbReference>
<evidence type="ECO:0000256" key="9">
    <source>
        <dbReference type="ARBA" id="ARBA00049360"/>
    </source>
</evidence>
<organism evidence="13 14">
    <name type="scientific">Mycolicibacter terrae</name>
    <dbReference type="NCBI Taxonomy" id="1788"/>
    <lineage>
        <taxon>Bacteria</taxon>
        <taxon>Bacillati</taxon>
        <taxon>Actinomycetota</taxon>
        <taxon>Actinomycetes</taxon>
        <taxon>Mycobacteriales</taxon>
        <taxon>Mycobacteriaceae</taxon>
        <taxon>Mycolicibacter</taxon>
    </lineage>
</organism>
<dbReference type="InterPro" id="IPR023298">
    <property type="entry name" value="ATPase_P-typ_TM_dom_sf"/>
</dbReference>
<dbReference type="InterPro" id="IPR006068">
    <property type="entry name" value="ATPase_P-typ_cation-transptr_C"/>
</dbReference>
<dbReference type="InterPro" id="IPR023299">
    <property type="entry name" value="ATPase_P-typ_cyto_dom_N"/>
</dbReference>
<sequence length="1545" mass="159136">MDVFSLGRFGLDAVGTVLEASLDLAVIPLREGAKLLAGERSDLTSRRSWRGAGRAWIEVRGLDEPGGADIGPAVLDALRNRPGVGSVRLNRPLSRVVVEIDDNTSLADLCAAVEAVEKDTELSATETAALPGDGLLLAAKGAMVGANAVGLAIATVGSAMRLPAAPKIFDAAASVARYQPLVRNLLERQIGPARAETVLSLVSLGSHVITLSPAILAVDMMVEGLKAAETRAGALAWNRYEPALARYADHPDLNPTARPVPRPDGAAERHLKRTALAQVVAAGVVGGLTRNLDMTSSAILAASPKAVRTSCESFAATLGQGLADAHGVLPLRPDGLRRLDKIDTVVIDPRVLTGEQRRVVQIRGASDHELPQAWASAQGLLDKPGLRPGWHRVRMTARDRSDAVEALILPAHHALASAVVLEGRASGAELVTVDTEILGELRPGFDDIRPVAGGADTDDVDAALAAAVTELQQAGRTVAVLSTSAAQALASADLALGVMPTSENDILPPPFYADLLLADLAGAWQVLRALPAARAATERGVAISIGASSIAGLLLVRGVRATIPGVGAGPSRGPGPVTVGAGAGMLSGYLLARRVLRARAPQPAPAYEWHAMTVEQVQELLTPDNVLQPAERAPIETASQGMFWPYVHAVREELSDPMTPILALCSAATAMLGSPIDAVMVGTVLTGNAMLAAYQRLRAESRLNILLAQQAPPARVVLTGADGTRQYHEIVAEQLLPGDLIEVRSNEVVPADARVIEEADVEVDESSLTGESLSVGKQLEPTPGAELAERSSMLYAGTTVIAGKALAMVTAVGADTQTRRASELASGELPEVGLQHHLSQLMYRTFPYSAAGGVAVGALGLLRRGGLRIALGNAIAVAIAAVPEGMPLMATLAQHASSQRLSKSGALVRIPRSVEALGRVDVVCFDKTGTLSENRLRVTTVRPLRGYSDDDVLSTAAQAAPAPDGAAHAHATDQAIVEGAAASAGARSWTEPDAHLPFRSGRAFSASVLGSELLVKGAPEVVLEACGNAGAEVEQQVAQMAAQGLRVIAVAQGRLTAAQVRAVRDDSDRLVEVSASGLTLIGFLGLADTPRADAPQLLADLTARGVDIRMITGDHPITATAIAAEMGVAVGAEQVITGSEWNALNRKEQERVVCERVIFARMSPENKVQIVQTLERAGRVSAMVGDGANDAAAIRAATVGLGVVAHGSDSAHATADVVLTDGKIGSLIDAIDEGRRLWKGVQLAISGLLGGNAGEVIFSVIGTAVTGNSPLNTRQLLLMNTLTDALPATAVAVSTPAGPIGSAVAGLDERKLWRAVAFRGGVTAAAGTAAWAMASVTGMPQRAATVALISLVTTELGQTVVDSRAPMVLATAAGSFALFAALVSTPGISQLLGCTPVGPIGWAQGVGTAAAATAAVAVASRFSGVAEDGPVKDPANVPLEVPPVVALVKAAPAKQIAAVKKAAVAKKAPVRKAPVAKKTPAKQIPAVKKAPAAKKTPVKKAPVAKKAPAKKTPVKKAPTAKTSAKQTPVTKAAPKKTSRKLELVR</sequence>
<keyword evidence="2" id="KW-1003">Cell membrane</keyword>
<dbReference type="PANTHER" id="PTHR24093">
    <property type="entry name" value="CATION TRANSPORTING ATPASE"/>
    <property type="match status" value="1"/>
</dbReference>
<dbReference type="Gene3D" id="3.40.1110.10">
    <property type="entry name" value="Calcium-transporting ATPase, cytoplasmic domain N"/>
    <property type="match status" value="1"/>
</dbReference>
<evidence type="ECO:0000256" key="3">
    <source>
        <dbReference type="ARBA" id="ARBA00022692"/>
    </source>
</evidence>
<evidence type="ECO:0000256" key="4">
    <source>
        <dbReference type="ARBA" id="ARBA00022723"/>
    </source>
</evidence>
<evidence type="ECO:0000313" key="14">
    <source>
        <dbReference type="Proteomes" id="UP000467636"/>
    </source>
</evidence>
<feature type="domain" description="Cation-transporting P-type ATPase C-terminal" evidence="12">
    <location>
        <begin position="1269"/>
        <end position="1419"/>
    </location>
</feature>
<evidence type="ECO:0000256" key="1">
    <source>
        <dbReference type="ARBA" id="ARBA00004651"/>
    </source>
</evidence>
<dbReference type="Proteomes" id="UP000467636">
    <property type="component" value="Chromosome"/>
</dbReference>
<feature type="compositionally biased region" description="Low complexity" evidence="10">
    <location>
        <begin position="1469"/>
        <end position="1506"/>
    </location>
</feature>
<dbReference type="PANTHER" id="PTHR24093:SF513">
    <property type="entry name" value="CATION-TRANSPORTING ATPASE I-RELATED"/>
    <property type="match status" value="1"/>
</dbReference>
<dbReference type="InterPro" id="IPR059000">
    <property type="entry name" value="ATPase_P-type_domA"/>
</dbReference>
<dbReference type="InterPro" id="IPR001757">
    <property type="entry name" value="P_typ_ATPase"/>
</dbReference>
<dbReference type="GO" id="GO:0005388">
    <property type="term" value="F:P-type calcium transporter activity"/>
    <property type="evidence" value="ECO:0007669"/>
    <property type="project" value="TreeGrafter"/>
</dbReference>
<feature type="region of interest" description="Disordered" evidence="10">
    <location>
        <begin position="1469"/>
        <end position="1545"/>
    </location>
</feature>
<dbReference type="InterPro" id="IPR006121">
    <property type="entry name" value="HMA_dom"/>
</dbReference>
<evidence type="ECO:0000256" key="6">
    <source>
        <dbReference type="ARBA" id="ARBA00022967"/>
    </source>
</evidence>
<keyword evidence="3" id="KW-0812">Transmembrane</keyword>
<feature type="compositionally biased region" description="Low complexity" evidence="10">
    <location>
        <begin position="1515"/>
        <end position="1528"/>
    </location>
</feature>
<evidence type="ECO:0000256" key="8">
    <source>
        <dbReference type="ARBA" id="ARBA00023136"/>
    </source>
</evidence>
<dbReference type="PRINTS" id="PR00119">
    <property type="entry name" value="CATATPASE"/>
</dbReference>
<dbReference type="CDD" id="cd00371">
    <property type="entry name" value="HMA"/>
    <property type="match status" value="1"/>
</dbReference>
<dbReference type="NCBIfam" id="TIGR01494">
    <property type="entry name" value="ATPase_P-type"/>
    <property type="match status" value="2"/>
</dbReference>
<evidence type="ECO:0000256" key="2">
    <source>
        <dbReference type="ARBA" id="ARBA00022475"/>
    </source>
</evidence>
<comment type="catalytic activity">
    <reaction evidence="9">
        <text>ATP + H2O = ADP + phosphate + H(+)</text>
        <dbReference type="Rhea" id="RHEA:13065"/>
        <dbReference type="ChEBI" id="CHEBI:15377"/>
        <dbReference type="ChEBI" id="CHEBI:15378"/>
        <dbReference type="ChEBI" id="CHEBI:30616"/>
        <dbReference type="ChEBI" id="CHEBI:43474"/>
        <dbReference type="ChEBI" id="CHEBI:456216"/>
    </reaction>
</comment>
<dbReference type="EMBL" id="AP022564">
    <property type="protein sequence ID" value="BBX20847.1"/>
    <property type="molecule type" value="Genomic_DNA"/>
</dbReference>